<dbReference type="OrthoDB" id="15280at2157"/>
<sequence>MSATAVLDTNALMMPVELDVRVFDELDRLLGAYDAVTPRAVVAELEKLRDGNGAEGTAASVGRDLAERCRIVETDEPYADDAVVAVAEATEGEVYVVTNDRPLRDRLLDAGVHVIGLRGRNTLAITET</sequence>
<dbReference type="PATRIC" id="fig|699431.3.peg.898"/>
<feature type="domain" description="VapC9 PIN-like" evidence="1">
    <location>
        <begin position="6"/>
        <end position="120"/>
    </location>
</feature>
<organism evidence="2 3">
    <name type="scientific">Halolamina pelagica</name>
    <dbReference type="NCBI Taxonomy" id="699431"/>
    <lineage>
        <taxon>Archaea</taxon>
        <taxon>Methanobacteriati</taxon>
        <taxon>Methanobacteriota</taxon>
        <taxon>Stenosarchaea group</taxon>
        <taxon>Halobacteria</taxon>
        <taxon>Halobacteriales</taxon>
        <taxon>Haloferacaceae</taxon>
    </lineage>
</organism>
<comment type="caution">
    <text evidence="2">The sequence shown here is derived from an EMBL/GenBank/DDBJ whole genome shotgun (WGS) entry which is preliminary data.</text>
</comment>
<dbReference type="Gene3D" id="3.40.50.1010">
    <property type="entry name" value="5'-nuclease"/>
    <property type="match status" value="1"/>
</dbReference>
<proteinExistence type="predicted"/>
<keyword evidence="3" id="KW-1185">Reference proteome</keyword>
<evidence type="ECO:0000259" key="1">
    <source>
        <dbReference type="Pfam" id="PF18477"/>
    </source>
</evidence>
<dbReference type="InterPro" id="IPR029060">
    <property type="entry name" value="PIN-like_dom_sf"/>
</dbReference>
<evidence type="ECO:0000313" key="3">
    <source>
        <dbReference type="Proteomes" id="UP000050535"/>
    </source>
</evidence>
<reference evidence="3" key="1">
    <citation type="submission" date="2013-11" db="EMBL/GenBank/DDBJ databases">
        <authorList>
            <person name="Hoang H.T."/>
            <person name="Killian M.L."/>
            <person name="Madson D.M."/>
            <person name="Arruda P.H.E."/>
            <person name="Sun D."/>
            <person name="Schwartz K.J."/>
            <person name="Yoon K."/>
        </authorList>
    </citation>
    <scope>NUCLEOTIDE SEQUENCE [LARGE SCALE GENOMIC DNA]</scope>
    <source>
        <strain evidence="3">CDK2</strain>
    </source>
</reference>
<dbReference type="CDD" id="cd09879">
    <property type="entry name" value="PIN_VapC_AF0591-like"/>
    <property type="match status" value="1"/>
</dbReference>
<dbReference type="STRING" id="699431.SY89_00869"/>
<dbReference type="SUPFAM" id="SSF88723">
    <property type="entry name" value="PIN domain-like"/>
    <property type="match status" value="1"/>
</dbReference>
<dbReference type="EMBL" id="LGUC01000001">
    <property type="protein sequence ID" value="KPN30146.1"/>
    <property type="molecule type" value="Genomic_DNA"/>
</dbReference>
<dbReference type="Proteomes" id="UP000050535">
    <property type="component" value="Unassembled WGS sequence"/>
</dbReference>
<dbReference type="InterPro" id="IPR041120">
    <property type="entry name" value="PIN_9"/>
</dbReference>
<name>A0A0P7GN93_9EURY</name>
<evidence type="ECO:0000313" key="2">
    <source>
        <dbReference type="EMBL" id="KPN30146.1"/>
    </source>
</evidence>
<dbReference type="AlphaFoldDB" id="A0A0P7GN93"/>
<dbReference type="RefSeq" id="WP_054583220.1">
    <property type="nucleotide sequence ID" value="NZ_LGUC01000001.1"/>
</dbReference>
<gene>
    <name evidence="2" type="ORF">SY89_00869</name>
</gene>
<protein>
    <recommendedName>
        <fullName evidence="1">VapC9 PIN-like domain-containing protein</fullName>
    </recommendedName>
</protein>
<dbReference type="Pfam" id="PF18477">
    <property type="entry name" value="PIN_9"/>
    <property type="match status" value="1"/>
</dbReference>
<accession>A0A0P7GN93</accession>